<evidence type="ECO:0000256" key="1">
    <source>
        <dbReference type="SAM" id="Phobius"/>
    </source>
</evidence>
<evidence type="ECO:0000313" key="3">
    <source>
        <dbReference type="Proteomes" id="UP000248079"/>
    </source>
</evidence>
<protein>
    <submittedName>
        <fullName evidence="2">Uncharacterized protein</fullName>
    </submittedName>
</protein>
<dbReference type="OrthoDB" id="6400719at2"/>
<sequence length="194" mass="22234">MDLEKRKEIEAASAENEGGVIAVVAYLWIIGLVIAIVMNLKKKNAFANFHIRQMVYLCSIQILSYLILELYYENVMVLIYIWLALCWFYGIHSAIKGRIASVLALIEKNNGRFRVKLFILFGLLSIPTFYYWMATPPKPGLLWALSRFETVFDRFEDAFVMIIFVIVFASIGGILEYVISKKQNTNNSVVSSQN</sequence>
<keyword evidence="3" id="KW-1185">Reference proteome</keyword>
<feature type="transmembrane region" description="Helical" evidence="1">
    <location>
        <begin position="115"/>
        <end position="133"/>
    </location>
</feature>
<keyword evidence="1" id="KW-1133">Transmembrane helix</keyword>
<feature type="transmembrane region" description="Helical" evidence="1">
    <location>
        <begin position="77"/>
        <end position="95"/>
    </location>
</feature>
<dbReference type="EMBL" id="QFLI01000005">
    <property type="protein sequence ID" value="PXY00927.1"/>
    <property type="molecule type" value="Genomic_DNA"/>
</dbReference>
<reference evidence="2 3" key="1">
    <citation type="submission" date="2018-05" db="EMBL/GenBank/DDBJ databases">
        <title>Marinifilum breve JC075T sp. nov., a marine bacterium isolated from Yongle Blue Hole in the South China Sea.</title>
        <authorList>
            <person name="Fu T."/>
        </authorList>
    </citation>
    <scope>NUCLEOTIDE SEQUENCE [LARGE SCALE GENOMIC DNA]</scope>
    <source>
        <strain evidence="2 3">JC075</strain>
    </source>
</reference>
<accession>A0A2V3ZZF2</accession>
<dbReference type="AlphaFoldDB" id="A0A2V3ZZF2"/>
<dbReference type="RefSeq" id="WP_110361292.1">
    <property type="nucleotide sequence ID" value="NZ_QFLI01000005.1"/>
</dbReference>
<feature type="transmembrane region" description="Helical" evidence="1">
    <location>
        <begin position="158"/>
        <end position="179"/>
    </location>
</feature>
<evidence type="ECO:0000313" key="2">
    <source>
        <dbReference type="EMBL" id="PXY00927.1"/>
    </source>
</evidence>
<keyword evidence="1" id="KW-0472">Membrane</keyword>
<name>A0A2V3ZZF2_9BACT</name>
<comment type="caution">
    <text evidence="2">The sequence shown here is derived from an EMBL/GenBank/DDBJ whole genome shotgun (WGS) entry which is preliminary data.</text>
</comment>
<gene>
    <name evidence="2" type="ORF">DF185_13605</name>
</gene>
<dbReference type="Proteomes" id="UP000248079">
    <property type="component" value="Unassembled WGS sequence"/>
</dbReference>
<keyword evidence="1" id="KW-0812">Transmembrane</keyword>
<organism evidence="2 3">
    <name type="scientific">Marinifilum breve</name>
    <dbReference type="NCBI Taxonomy" id="2184082"/>
    <lineage>
        <taxon>Bacteria</taxon>
        <taxon>Pseudomonadati</taxon>
        <taxon>Bacteroidota</taxon>
        <taxon>Bacteroidia</taxon>
        <taxon>Marinilabiliales</taxon>
        <taxon>Marinifilaceae</taxon>
    </lineage>
</organism>
<proteinExistence type="predicted"/>
<feature type="transmembrane region" description="Helical" evidence="1">
    <location>
        <begin position="53"/>
        <end position="71"/>
    </location>
</feature>
<feature type="transmembrane region" description="Helical" evidence="1">
    <location>
        <begin position="20"/>
        <end position="41"/>
    </location>
</feature>